<reference evidence="2" key="1">
    <citation type="submission" date="2017-09" db="EMBL/GenBank/DDBJ databases">
        <title>Brachybacterium sp. VM2412.</title>
        <authorList>
            <person name="Tak E.J."/>
            <person name="Bae J.-W."/>
        </authorList>
    </citation>
    <scope>NUCLEOTIDE SEQUENCE [LARGE SCALE GENOMIC DNA]</scope>
    <source>
        <strain evidence="2">VM2412</strain>
    </source>
</reference>
<accession>A0A291GPF0</accession>
<dbReference type="RefSeq" id="WP_096803355.1">
    <property type="nucleotide sequence ID" value="NZ_CP023563.1"/>
</dbReference>
<dbReference type="KEGG" id="brz:CFK38_12410"/>
<protein>
    <recommendedName>
        <fullName evidence="3">DUF4192 domain-containing protein</fullName>
    </recommendedName>
</protein>
<name>A0A291GPF0_9MICO</name>
<evidence type="ECO:0008006" key="3">
    <source>
        <dbReference type="Google" id="ProtNLM"/>
    </source>
</evidence>
<evidence type="ECO:0000313" key="2">
    <source>
        <dbReference type="Proteomes" id="UP000218165"/>
    </source>
</evidence>
<gene>
    <name evidence="1" type="ORF">CFK38_12410</name>
</gene>
<dbReference type="AlphaFoldDB" id="A0A291GPF0"/>
<proteinExistence type="predicted"/>
<dbReference type="EMBL" id="CP023563">
    <property type="protein sequence ID" value="ATG52239.1"/>
    <property type="molecule type" value="Genomic_DNA"/>
</dbReference>
<sequence>MTTDTTPADHGRPRLGVEDPAELLAEARLCLGEPPTDCLLLAGGEGRGSSALITRSPLHDLLGPRGGAHLQRHLALMRERGSGAVRALIVLGDGHQALLAPVVEDILRRAGTLVHEAAQALGDEARTIRSVHGAAGSTCWTLHRVPSRSGGAEVRLTESGPLREFADTRTAATAVLRGHPIPRGEADAARLHEIGRGLELPAVDIASAADPGILFATARAALVPLLAGPGRLSGQDRMTKCEQVAALLSAVAVDRLHWELLAQCVEHGGAREIDRETLLQALVADRDRAPHPDVCAGGEWYVGLERMRSIATAATLEGSPAQRSTARSAWRALTALLVLLAWWNHRFATAGGLVDELREQEPDSTLAPLLSRMTDTPIFPAWWPSA</sequence>
<keyword evidence="2" id="KW-1185">Reference proteome</keyword>
<dbReference type="Proteomes" id="UP000218165">
    <property type="component" value="Chromosome"/>
</dbReference>
<evidence type="ECO:0000313" key="1">
    <source>
        <dbReference type="EMBL" id="ATG52239.1"/>
    </source>
</evidence>
<organism evidence="1 2">
    <name type="scientific">Brachybacterium vulturis</name>
    <dbReference type="NCBI Taxonomy" id="2017484"/>
    <lineage>
        <taxon>Bacteria</taxon>
        <taxon>Bacillati</taxon>
        <taxon>Actinomycetota</taxon>
        <taxon>Actinomycetes</taxon>
        <taxon>Micrococcales</taxon>
        <taxon>Dermabacteraceae</taxon>
        <taxon>Brachybacterium</taxon>
    </lineage>
</organism>
<dbReference type="OrthoDB" id="4789546at2"/>